<proteinExistence type="inferred from homology"/>
<dbReference type="PANTHER" id="PTHR12353">
    <property type="entry name" value="DISKS LARGE-ASSOCIATED PROTEIN DAP SAP90/PSD-95-ASSOCIATED PROTEIN"/>
    <property type="match status" value="1"/>
</dbReference>
<feature type="compositionally biased region" description="Basic and acidic residues" evidence="2">
    <location>
        <begin position="198"/>
        <end position="207"/>
    </location>
</feature>
<dbReference type="AlphaFoldDB" id="A0A667Y491"/>
<feature type="region of interest" description="Disordered" evidence="2">
    <location>
        <begin position="599"/>
        <end position="622"/>
    </location>
</feature>
<dbReference type="GO" id="GO:0023052">
    <property type="term" value="P:signaling"/>
    <property type="evidence" value="ECO:0007669"/>
    <property type="project" value="InterPro"/>
</dbReference>
<sequence length="1009" mass="110602">MKGLPSSRSHHHTVTCDPSYDSMTLGHSDRRPYFLNPGEAHPADHPYYAERNSFQSECGAYTDVASCTFPRRHYSSHHELKEECSAVVPYTGGPTGSSKGGGGGGGGGNNNRIPPNLLEQFERQAPVRRDGYHTLQYKRTAVEHQRSDSPGRIRHLVHSVQKLFTKSHSLEGPSGSGGGNDPPSSSGTLKHSKRSKSKDRSKSEPKMRTAISGYWSSDDTLDREVCLYHHQHGGSGGGPPSGVMTMGRRPDKSQSQYFMESYNTISAHSLKTSRSNNDVKCSTCSAGSSSALPLVSGLDTQLQLKKSSWSSTLTVSRAREVYQKASVNLDKALVKAEQGRTCHFLQVPQDEWSGFSPLGKDDEIPCRRMRSGSYIKAMAEEDSGDSDCSPKPSPKVQARRASYLKATQPSLTEMTTLKISTEHSPKLQIRSHSYLRAVSEVSINRSLDSLDPAGLLASPKFRSRNESYMRAMSTISQVSEVEVNGQIEAVCESVFSEMESQAVDALDLPMPGCFRMRSHSYVRAIEKGCSQEEEEGGVMVGTRRAISPPRTTTTVRTIQSSTVSSCITTYKKTPPPVPPRTTPSKPFISITAQSSTESAQDAYMDGGSGSRSGISSQHGLSNSTESIDSMKALTAAIEAANAQVHGPASQHVTNSTITITATATTSAVAHVSADNKAQKEALRKCLSIGIQVDPEEAGPTEEQSKFQSIGIQVEDERCYRRMTRSNSVTTAVQADLDDPADVPELPPRHCATMPRQHSRDAATSTVSIQGSGNHYHACAGDDYGDVGFDPSILPPPDPWMDSVIEPVEEALEAVGRSVCPRDGHWFLKLLQAETERMEGWCKQMEQDETENELPEEILGKIRSAVGSAQLLMSQKFQQFRELCEENLNPNAHPRPVSQDLAGFWDMLQLSIENISLKFDELHQLKANNWKPLDPPEIKERRMPPPVPKKPQKGHPPLARDRSLESSERQRLEARKRLLAAKRAASVRQSSATESADSIEIYIPEAQTRL</sequence>
<feature type="compositionally biased region" description="Gly residues" evidence="2">
    <location>
        <begin position="93"/>
        <end position="109"/>
    </location>
</feature>
<evidence type="ECO:0000256" key="2">
    <source>
        <dbReference type="SAM" id="MobiDB-lite"/>
    </source>
</evidence>
<protein>
    <submittedName>
        <fullName evidence="3">DLG associated protein 1</fullName>
    </submittedName>
</protein>
<name>A0A667Y491_9TELE</name>
<feature type="compositionally biased region" description="Basic and acidic residues" evidence="2">
    <location>
        <begin position="933"/>
        <end position="942"/>
    </location>
</feature>
<accession>A0A667Y491</accession>
<dbReference type="GO" id="GO:0099572">
    <property type="term" value="C:postsynaptic specialization"/>
    <property type="evidence" value="ECO:0007669"/>
    <property type="project" value="TreeGrafter"/>
</dbReference>
<reference evidence="3" key="2">
    <citation type="submission" date="2025-08" db="UniProtKB">
        <authorList>
            <consortium name="Ensembl"/>
        </authorList>
    </citation>
    <scope>IDENTIFICATION</scope>
</reference>
<evidence type="ECO:0000313" key="4">
    <source>
        <dbReference type="Proteomes" id="UP000472263"/>
    </source>
</evidence>
<dbReference type="Ensembl" id="ENSMMDT00005025319.1">
    <property type="protein sequence ID" value="ENSMMDP00005024790.1"/>
    <property type="gene ID" value="ENSMMDG00005010891.1"/>
</dbReference>
<reference evidence="3" key="3">
    <citation type="submission" date="2025-09" db="UniProtKB">
        <authorList>
            <consortium name="Ensembl"/>
        </authorList>
    </citation>
    <scope>IDENTIFICATION</scope>
</reference>
<dbReference type="Pfam" id="PF03359">
    <property type="entry name" value="GKAP"/>
    <property type="match status" value="1"/>
</dbReference>
<comment type="similarity">
    <text evidence="1">Belongs to the SAPAP family.</text>
</comment>
<reference evidence="3" key="1">
    <citation type="submission" date="2019-06" db="EMBL/GenBank/DDBJ databases">
        <authorList>
            <consortium name="Wellcome Sanger Institute Data Sharing"/>
        </authorList>
    </citation>
    <scope>NUCLEOTIDE SEQUENCE [LARGE SCALE GENOMIC DNA]</scope>
</reference>
<evidence type="ECO:0000313" key="3">
    <source>
        <dbReference type="Ensembl" id="ENSMMDP00005024790.1"/>
    </source>
</evidence>
<dbReference type="InterPro" id="IPR005026">
    <property type="entry name" value="SAPAP"/>
</dbReference>
<feature type="compositionally biased region" description="Basic and acidic residues" evidence="2">
    <location>
        <begin position="957"/>
        <end position="975"/>
    </location>
</feature>
<feature type="region of interest" description="Disordered" evidence="2">
    <location>
        <begin position="167"/>
        <end position="214"/>
    </location>
</feature>
<dbReference type="GO" id="GO:0060090">
    <property type="term" value="F:molecular adaptor activity"/>
    <property type="evidence" value="ECO:0007669"/>
    <property type="project" value="TreeGrafter"/>
</dbReference>
<dbReference type="GeneTree" id="ENSGT00940000156220"/>
<dbReference type="Proteomes" id="UP000472263">
    <property type="component" value="Chromosome 20"/>
</dbReference>
<organism evidence="3 4">
    <name type="scientific">Myripristis murdjan</name>
    <name type="common">pinecone soldierfish</name>
    <dbReference type="NCBI Taxonomy" id="586833"/>
    <lineage>
        <taxon>Eukaryota</taxon>
        <taxon>Metazoa</taxon>
        <taxon>Chordata</taxon>
        <taxon>Craniata</taxon>
        <taxon>Vertebrata</taxon>
        <taxon>Euteleostomi</taxon>
        <taxon>Actinopterygii</taxon>
        <taxon>Neopterygii</taxon>
        <taxon>Teleostei</taxon>
        <taxon>Neoteleostei</taxon>
        <taxon>Acanthomorphata</taxon>
        <taxon>Holocentriformes</taxon>
        <taxon>Holocentridae</taxon>
        <taxon>Myripristis</taxon>
    </lineage>
</organism>
<feature type="compositionally biased region" description="Polar residues" evidence="2">
    <location>
        <begin position="986"/>
        <end position="995"/>
    </location>
</feature>
<feature type="region of interest" description="Disordered" evidence="2">
    <location>
        <begin position="1"/>
        <end position="42"/>
    </location>
</feature>
<feature type="region of interest" description="Disordered" evidence="2">
    <location>
        <begin position="928"/>
        <end position="998"/>
    </location>
</feature>
<gene>
    <name evidence="3" type="primary">DLGAP1</name>
    <name evidence="3" type="synonym">dlgap1b</name>
</gene>
<feature type="region of interest" description="Disordered" evidence="2">
    <location>
        <begin position="91"/>
        <end position="115"/>
    </location>
</feature>
<keyword evidence="4" id="KW-1185">Reference proteome</keyword>
<evidence type="ECO:0000256" key="1">
    <source>
        <dbReference type="ARBA" id="ARBA00008839"/>
    </source>
</evidence>
<dbReference type="GO" id="GO:0098978">
    <property type="term" value="C:glutamatergic synapse"/>
    <property type="evidence" value="ECO:0007669"/>
    <property type="project" value="TreeGrafter"/>
</dbReference>
<dbReference type="PANTHER" id="PTHR12353:SF7">
    <property type="entry name" value="DISKS LARGE-ASSOCIATED PROTEIN 1"/>
    <property type="match status" value="1"/>
</dbReference>